<proteinExistence type="predicted"/>
<organism evidence="3 4">
    <name type="scientific">Ascobolus immersus RN42</name>
    <dbReference type="NCBI Taxonomy" id="1160509"/>
    <lineage>
        <taxon>Eukaryota</taxon>
        <taxon>Fungi</taxon>
        <taxon>Dikarya</taxon>
        <taxon>Ascomycota</taxon>
        <taxon>Pezizomycotina</taxon>
        <taxon>Pezizomycetes</taxon>
        <taxon>Pezizales</taxon>
        <taxon>Ascobolaceae</taxon>
        <taxon>Ascobolus</taxon>
    </lineage>
</organism>
<sequence length="423" mass="47284">MGYKTIFRSVYTTTSTIKRIQVSTTTDYGEVTQYTPPADATCGNRGHYIPYPPDPDDVITRYYDGKHIYPDDDYSLYGFTGRKTFLTVDDRQCIHTGLPPRIYLTNTGPLETLALQNGRGHAYAQLCPRYYTYATITMADGYDTVTMTDSYSTVTTTTARVATAEKTPVASSTMSWQRASRITGKCCPYNPTATWSLTAAAFGDLCQTVSAGTTTKALPIHVSWFQKTRPIASSYDSEHSNYEFAFYTSWPLSTKTEEYWWVDQPMTGLVIAEILKPEDDPDPTNTKMATMYPEPERVLILDPFEKGMIALSVVGFIALVAVFWFLRRIRKRKAAERERRLDEGLRAAAGEEPPESIDPTPTYSANPKGGEILLERMPVEGDLSYGGRSDERMDSTAVLVESERIQSGRNVGVGELAPPYSER</sequence>
<keyword evidence="4" id="KW-1185">Reference proteome</keyword>
<dbReference type="AlphaFoldDB" id="A0A3N4IGC0"/>
<protein>
    <submittedName>
        <fullName evidence="3">Uncharacterized protein</fullName>
    </submittedName>
</protein>
<dbReference type="Proteomes" id="UP000275078">
    <property type="component" value="Unassembled WGS sequence"/>
</dbReference>
<name>A0A3N4IGC0_ASCIM</name>
<evidence type="ECO:0000256" key="2">
    <source>
        <dbReference type="SAM" id="Phobius"/>
    </source>
</evidence>
<accession>A0A3N4IGC0</accession>
<keyword evidence="2" id="KW-0812">Transmembrane</keyword>
<keyword evidence="2" id="KW-0472">Membrane</keyword>
<reference evidence="3 4" key="1">
    <citation type="journal article" date="2018" name="Nat. Ecol. Evol.">
        <title>Pezizomycetes genomes reveal the molecular basis of ectomycorrhizal truffle lifestyle.</title>
        <authorList>
            <person name="Murat C."/>
            <person name="Payen T."/>
            <person name="Noel B."/>
            <person name="Kuo A."/>
            <person name="Morin E."/>
            <person name="Chen J."/>
            <person name="Kohler A."/>
            <person name="Krizsan K."/>
            <person name="Balestrini R."/>
            <person name="Da Silva C."/>
            <person name="Montanini B."/>
            <person name="Hainaut M."/>
            <person name="Levati E."/>
            <person name="Barry K.W."/>
            <person name="Belfiori B."/>
            <person name="Cichocki N."/>
            <person name="Clum A."/>
            <person name="Dockter R.B."/>
            <person name="Fauchery L."/>
            <person name="Guy J."/>
            <person name="Iotti M."/>
            <person name="Le Tacon F."/>
            <person name="Lindquist E.A."/>
            <person name="Lipzen A."/>
            <person name="Malagnac F."/>
            <person name="Mello A."/>
            <person name="Molinier V."/>
            <person name="Miyauchi S."/>
            <person name="Poulain J."/>
            <person name="Riccioni C."/>
            <person name="Rubini A."/>
            <person name="Sitrit Y."/>
            <person name="Splivallo R."/>
            <person name="Traeger S."/>
            <person name="Wang M."/>
            <person name="Zifcakova L."/>
            <person name="Wipf D."/>
            <person name="Zambonelli A."/>
            <person name="Paolocci F."/>
            <person name="Nowrousian M."/>
            <person name="Ottonello S."/>
            <person name="Baldrian P."/>
            <person name="Spatafora J.W."/>
            <person name="Henrissat B."/>
            <person name="Nagy L.G."/>
            <person name="Aury J.M."/>
            <person name="Wincker P."/>
            <person name="Grigoriev I.V."/>
            <person name="Bonfante P."/>
            <person name="Martin F.M."/>
        </authorList>
    </citation>
    <scope>NUCLEOTIDE SEQUENCE [LARGE SCALE GENOMIC DNA]</scope>
    <source>
        <strain evidence="3 4">RN42</strain>
    </source>
</reference>
<gene>
    <name evidence="3" type="ORF">BJ508DRAFT_412300</name>
</gene>
<dbReference type="EMBL" id="ML119655">
    <property type="protein sequence ID" value="RPA85193.1"/>
    <property type="molecule type" value="Genomic_DNA"/>
</dbReference>
<evidence type="ECO:0000313" key="3">
    <source>
        <dbReference type="EMBL" id="RPA85193.1"/>
    </source>
</evidence>
<evidence type="ECO:0000256" key="1">
    <source>
        <dbReference type="SAM" id="MobiDB-lite"/>
    </source>
</evidence>
<keyword evidence="2" id="KW-1133">Transmembrane helix</keyword>
<feature type="region of interest" description="Disordered" evidence="1">
    <location>
        <begin position="345"/>
        <end position="376"/>
    </location>
</feature>
<evidence type="ECO:0000313" key="4">
    <source>
        <dbReference type="Proteomes" id="UP000275078"/>
    </source>
</evidence>
<feature type="transmembrane region" description="Helical" evidence="2">
    <location>
        <begin position="307"/>
        <end position="326"/>
    </location>
</feature>